<reference evidence="2" key="1">
    <citation type="submission" date="2022-07" db="EMBL/GenBank/DDBJ databases">
        <authorList>
            <person name="Xamxidin M."/>
        </authorList>
    </citation>
    <scope>NUCLEOTIDE SEQUENCE</scope>
    <source>
        <strain evidence="2">YS8-69</strain>
    </source>
</reference>
<dbReference type="InterPro" id="IPR058511">
    <property type="entry name" value="DUF8198"/>
</dbReference>
<evidence type="ECO:0000313" key="3">
    <source>
        <dbReference type="Proteomes" id="UP001165267"/>
    </source>
</evidence>
<name>A0ABT1XHB8_9BURK</name>
<dbReference type="InterPro" id="IPR058063">
    <property type="entry name" value="FFLEE_fam"/>
</dbReference>
<protein>
    <recommendedName>
        <fullName evidence="1">DUF8198 domain-containing protein</fullName>
    </recommendedName>
</protein>
<comment type="caution">
    <text evidence="2">The sequence shown here is derived from an EMBL/GenBank/DDBJ whole genome shotgun (WGS) entry which is preliminary data.</text>
</comment>
<dbReference type="NCBIfam" id="NF047641">
    <property type="entry name" value="FFLEE_fam"/>
    <property type="match status" value="1"/>
</dbReference>
<dbReference type="Proteomes" id="UP001165267">
    <property type="component" value="Unassembled WGS sequence"/>
</dbReference>
<sequence>MIDTNSSPVELQQAIRTLRQGSDRSVEFLKLKKEIKRFQNNRLENTYGDLLEQQGMRLACRFFLDQLYCTHDLSTRDHQVERVLPKLEKLLPASAVNTVRKVIYMDYLAELLDDEITQFINVEKWYSNKLLQESNYIHAFKMQGQYDLREQQILLVREIGESLRRLMRLPFLKQLLKMTRGAAQKSNLEDFHDFLSQGLEAFTSLEKPTLFFQIIQEREMSILVGIRQGTLSTFP</sequence>
<proteinExistence type="predicted"/>
<feature type="domain" description="DUF8198" evidence="1">
    <location>
        <begin position="26"/>
        <end position="229"/>
    </location>
</feature>
<gene>
    <name evidence="2" type="ORF">NSP04_08460</name>
</gene>
<dbReference type="RefSeq" id="WP_257511905.1">
    <property type="nucleotide sequence ID" value="NZ_JANKHG010000017.1"/>
</dbReference>
<accession>A0ABT1XHB8</accession>
<organism evidence="2 3">
    <name type="scientific">Limnobacter parvus</name>
    <dbReference type="NCBI Taxonomy" id="2939690"/>
    <lineage>
        <taxon>Bacteria</taxon>
        <taxon>Pseudomonadati</taxon>
        <taxon>Pseudomonadota</taxon>
        <taxon>Betaproteobacteria</taxon>
        <taxon>Burkholderiales</taxon>
        <taxon>Burkholderiaceae</taxon>
        <taxon>Limnobacter</taxon>
    </lineage>
</organism>
<evidence type="ECO:0000259" key="1">
    <source>
        <dbReference type="Pfam" id="PF26621"/>
    </source>
</evidence>
<keyword evidence="3" id="KW-1185">Reference proteome</keyword>
<dbReference type="Pfam" id="PF26621">
    <property type="entry name" value="DUF8198"/>
    <property type="match status" value="1"/>
</dbReference>
<dbReference type="EMBL" id="JANKHG010000017">
    <property type="protein sequence ID" value="MCR2746680.1"/>
    <property type="molecule type" value="Genomic_DNA"/>
</dbReference>
<evidence type="ECO:0000313" key="2">
    <source>
        <dbReference type="EMBL" id="MCR2746680.1"/>
    </source>
</evidence>